<evidence type="ECO:0000313" key="2">
    <source>
        <dbReference type="Proteomes" id="UP000315783"/>
    </source>
</evidence>
<dbReference type="Proteomes" id="UP000315783">
    <property type="component" value="Unassembled WGS sequence"/>
</dbReference>
<dbReference type="EMBL" id="SPUK01000018">
    <property type="protein sequence ID" value="TQV91607.1"/>
    <property type="molecule type" value="Genomic_DNA"/>
</dbReference>
<proteinExistence type="predicted"/>
<accession>A0A545UQ70</accession>
<organism evidence="1 2">
    <name type="scientific">Cordyceps javanica</name>
    <dbReference type="NCBI Taxonomy" id="43265"/>
    <lineage>
        <taxon>Eukaryota</taxon>
        <taxon>Fungi</taxon>
        <taxon>Dikarya</taxon>
        <taxon>Ascomycota</taxon>
        <taxon>Pezizomycotina</taxon>
        <taxon>Sordariomycetes</taxon>
        <taxon>Hypocreomycetidae</taxon>
        <taxon>Hypocreales</taxon>
        <taxon>Cordycipitaceae</taxon>
        <taxon>Cordyceps</taxon>
    </lineage>
</organism>
<comment type="caution">
    <text evidence="1">The sequence shown here is derived from an EMBL/GenBank/DDBJ whole genome shotgun (WGS) entry which is preliminary data.</text>
</comment>
<gene>
    <name evidence="1" type="ORF">IF1G_09673</name>
</gene>
<keyword evidence="2" id="KW-1185">Reference proteome</keyword>
<evidence type="ECO:0000313" key="1">
    <source>
        <dbReference type="EMBL" id="TQV91607.1"/>
    </source>
</evidence>
<protein>
    <submittedName>
        <fullName evidence="1">Uncharacterized protein</fullName>
    </submittedName>
</protein>
<sequence>MGAKEPFPVTVAFGRREFVEGGGRDKWGGDGVGFDEAGSRLAVQPSCSRRLELEVRGLGRWGAVGVSKGRARPVSLFSLSFTHDEKRKEALDGEFGTCLEEKKYKGPKRFFWLLFNGAKGPSGVPAG</sequence>
<reference evidence="1 2" key="1">
    <citation type="journal article" date="2019" name="Appl. Microbiol. Biotechnol.">
        <title>Genome sequence of Isaria javanica and comparative genome analysis insights into family S53 peptidase evolution in fungal entomopathogens.</title>
        <authorList>
            <person name="Lin R."/>
            <person name="Zhang X."/>
            <person name="Xin B."/>
            <person name="Zou M."/>
            <person name="Gao Y."/>
            <person name="Qin F."/>
            <person name="Hu Q."/>
            <person name="Xie B."/>
            <person name="Cheng X."/>
        </authorList>
    </citation>
    <scope>NUCLEOTIDE SEQUENCE [LARGE SCALE GENOMIC DNA]</scope>
    <source>
        <strain evidence="1 2">IJ1G</strain>
    </source>
</reference>
<name>A0A545UQ70_9HYPO</name>
<dbReference type="AlphaFoldDB" id="A0A545UQ70"/>